<evidence type="ECO:0000256" key="1">
    <source>
        <dbReference type="ARBA" id="ARBA00022737"/>
    </source>
</evidence>
<dbReference type="AlphaFoldDB" id="A0A9D4UQ82"/>
<sequence length="333" mass="35593">MASCTHSESKDPSVEQTEKATDAGQTGHQDGLDGSGSFDFSSMSSLLNDSTIRTLVEQISSDPAFNSMAKQLQSSINISGKENLSQLDTREYFDAMQIIMQNPQFMQMAERLGMALIQNPEIANAIQTPANSPCKDQHKPHLAQINDDPTILAILNEIETGGPSAVVKYWNDPVVLSKLGQAMGVGATGILSPGEDIAAAVEEHEHEDESTVHYFASVGKLEDLKSALKGGVSKDEKDSEGRTALHFACGYGELKCAEALLVAGASVDAPDEDHNTPLHYAASYGQYACVELLLKKGASIVVQNLDGHTPLEVAQSNNQDEVSYLLEQAAAVS</sequence>
<dbReference type="SMART" id="SM00248">
    <property type="entry name" value="ANK"/>
    <property type="match status" value="2"/>
</dbReference>
<keyword evidence="2 3" id="KW-0040">ANK repeat</keyword>
<reference evidence="6" key="1">
    <citation type="submission" date="2021-01" db="EMBL/GenBank/DDBJ databases">
        <title>Adiantum capillus-veneris genome.</title>
        <authorList>
            <person name="Fang Y."/>
            <person name="Liao Q."/>
        </authorList>
    </citation>
    <scope>NUCLEOTIDE SEQUENCE</scope>
    <source>
        <strain evidence="6">H3</strain>
        <tissue evidence="6">Leaf</tissue>
    </source>
</reference>
<dbReference type="Gene3D" id="1.25.40.20">
    <property type="entry name" value="Ankyrin repeat-containing domain"/>
    <property type="match status" value="2"/>
</dbReference>
<dbReference type="Proteomes" id="UP000886520">
    <property type="component" value="Chromosome 13"/>
</dbReference>
<dbReference type="PANTHER" id="PTHR24203:SF45">
    <property type="entry name" value="ANKYRIN REPEAT DOMAIN 6"/>
    <property type="match status" value="1"/>
</dbReference>
<dbReference type="Pfam" id="PF17830">
    <property type="entry name" value="STI1-HOP_DP"/>
    <property type="match status" value="1"/>
</dbReference>
<evidence type="ECO:0000256" key="4">
    <source>
        <dbReference type="SAM" id="MobiDB-lite"/>
    </source>
</evidence>
<dbReference type="SUPFAM" id="SSF48403">
    <property type="entry name" value="Ankyrin repeat"/>
    <property type="match status" value="1"/>
</dbReference>
<dbReference type="PROSITE" id="PS50088">
    <property type="entry name" value="ANK_REPEAT"/>
    <property type="match status" value="2"/>
</dbReference>
<proteinExistence type="predicted"/>
<feature type="repeat" description="ANK" evidence="3">
    <location>
        <begin position="240"/>
        <end position="272"/>
    </location>
</feature>
<feature type="repeat" description="ANK" evidence="3">
    <location>
        <begin position="273"/>
        <end position="305"/>
    </location>
</feature>
<accession>A0A9D4UQ82</accession>
<feature type="domain" description="STI1/HOP DP" evidence="5">
    <location>
        <begin position="140"/>
        <end position="184"/>
    </location>
</feature>
<evidence type="ECO:0000259" key="5">
    <source>
        <dbReference type="Pfam" id="PF17830"/>
    </source>
</evidence>
<gene>
    <name evidence="6" type="ORF">GOP47_0013967</name>
</gene>
<feature type="compositionally biased region" description="Basic and acidic residues" evidence="4">
    <location>
        <begin position="7"/>
        <end position="21"/>
    </location>
</feature>
<keyword evidence="7" id="KW-1185">Reference proteome</keyword>
<name>A0A9D4UQ82_ADICA</name>
<dbReference type="Pfam" id="PF12796">
    <property type="entry name" value="Ank_2"/>
    <property type="match status" value="1"/>
</dbReference>
<evidence type="ECO:0000256" key="2">
    <source>
        <dbReference type="ARBA" id="ARBA00023043"/>
    </source>
</evidence>
<evidence type="ECO:0000313" key="6">
    <source>
        <dbReference type="EMBL" id="KAI5071716.1"/>
    </source>
</evidence>
<dbReference type="PROSITE" id="PS50297">
    <property type="entry name" value="ANK_REP_REGION"/>
    <property type="match status" value="2"/>
</dbReference>
<organism evidence="6 7">
    <name type="scientific">Adiantum capillus-veneris</name>
    <name type="common">Maidenhair fern</name>
    <dbReference type="NCBI Taxonomy" id="13818"/>
    <lineage>
        <taxon>Eukaryota</taxon>
        <taxon>Viridiplantae</taxon>
        <taxon>Streptophyta</taxon>
        <taxon>Embryophyta</taxon>
        <taxon>Tracheophyta</taxon>
        <taxon>Polypodiopsida</taxon>
        <taxon>Polypodiidae</taxon>
        <taxon>Polypodiales</taxon>
        <taxon>Pteridineae</taxon>
        <taxon>Pteridaceae</taxon>
        <taxon>Vittarioideae</taxon>
        <taxon>Adiantum</taxon>
    </lineage>
</organism>
<dbReference type="EMBL" id="JABFUD020000013">
    <property type="protein sequence ID" value="KAI5071716.1"/>
    <property type="molecule type" value="Genomic_DNA"/>
</dbReference>
<evidence type="ECO:0000313" key="7">
    <source>
        <dbReference type="Proteomes" id="UP000886520"/>
    </source>
</evidence>
<comment type="caution">
    <text evidence="6">The sequence shown here is derived from an EMBL/GenBank/DDBJ whole genome shotgun (WGS) entry which is preliminary data.</text>
</comment>
<evidence type="ECO:0000256" key="3">
    <source>
        <dbReference type="PROSITE-ProRule" id="PRU00023"/>
    </source>
</evidence>
<dbReference type="InterPro" id="IPR002110">
    <property type="entry name" value="Ankyrin_rpt"/>
</dbReference>
<dbReference type="InterPro" id="IPR041243">
    <property type="entry name" value="STI1/HOP_DP"/>
</dbReference>
<feature type="region of interest" description="Disordered" evidence="4">
    <location>
        <begin position="1"/>
        <end position="37"/>
    </location>
</feature>
<protein>
    <recommendedName>
        <fullName evidence="5">STI1/HOP DP domain-containing protein</fullName>
    </recommendedName>
</protein>
<dbReference type="InterPro" id="IPR036770">
    <property type="entry name" value="Ankyrin_rpt-contain_sf"/>
</dbReference>
<keyword evidence="1" id="KW-0677">Repeat</keyword>
<dbReference type="PANTHER" id="PTHR24203">
    <property type="entry name" value="ANKYRIN REPEAT FAMILY PROTEIN"/>
    <property type="match status" value="1"/>
</dbReference>
<dbReference type="OrthoDB" id="4772757at2759"/>